<comment type="similarity">
    <text evidence="4">Belongs to the SIMIBI class G3E GTPase family. ZNG1 subfamily.</text>
</comment>
<evidence type="ECO:0000256" key="2">
    <source>
        <dbReference type="ARBA" id="ARBA00022801"/>
    </source>
</evidence>
<evidence type="ECO:0000256" key="5">
    <source>
        <dbReference type="ARBA" id="ARBA00049117"/>
    </source>
</evidence>
<comment type="catalytic activity">
    <reaction evidence="5">
        <text>GTP + H2O = GDP + phosphate + H(+)</text>
        <dbReference type="Rhea" id="RHEA:19669"/>
        <dbReference type="ChEBI" id="CHEBI:15377"/>
        <dbReference type="ChEBI" id="CHEBI:15378"/>
        <dbReference type="ChEBI" id="CHEBI:37565"/>
        <dbReference type="ChEBI" id="CHEBI:43474"/>
        <dbReference type="ChEBI" id="CHEBI:58189"/>
    </reaction>
    <physiologicalReaction direction="left-to-right" evidence="5">
        <dbReference type="Rhea" id="RHEA:19670"/>
    </physiologicalReaction>
</comment>
<dbReference type="EMBL" id="VMNW02000005">
    <property type="protein sequence ID" value="KAA9165635.1"/>
    <property type="molecule type" value="Genomic_DNA"/>
</dbReference>
<proteinExistence type="inferred from homology"/>
<evidence type="ECO:0000256" key="1">
    <source>
        <dbReference type="ARBA" id="ARBA00022741"/>
    </source>
</evidence>
<comment type="caution">
    <text evidence="7">The sequence shown here is derived from an EMBL/GenBank/DDBJ whole genome shotgun (WGS) entry which is preliminary data.</text>
</comment>
<gene>
    <name evidence="7" type="ORF">FPZ12_006115</name>
</gene>
<accession>A0A5N0VHL5</accession>
<evidence type="ECO:0000256" key="3">
    <source>
        <dbReference type="ARBA" id="ARBA00023186"/>
    </source>
</evidence>
<dbReference type="InterPro" id="IPR036627">
    <property type="entry name" value="CobW-likC_sf"/>
</dbReference>
<dbReference type="GO" id="GO:0016787">
    <property type="term" value="F:hydrolase activity"/>
    <property type="evidence" value="ECO:0007669"/>
    <property type="project" value="UniProtKB-KW"/>
</dbReference>
<dbReference type="OrthoDB" id="9808822at2"/>
<dbReference type="Proteomes" id="UP000319769">
    <property type="component" value="Unassembled WGS sequence"/>
</dbReference>
<keyword evidence="1" id="KW-0547">Nucleotide-binding</keyword>
<dbReference type="PANTHER" id="PTHR13748">
    <property type="entry name" value="COBW-RELATED"/>
    <property type="match status" value="1"/>
</dbReference>
<dbReference type="SUPFAM" id="SSF52540">
    <property type="entry name" value="P-loop containing nucleoside triphosphate hydrolases"/>
    <property type="match status" value="1"/>
</dbReference>
<dbReference type="Pfam" id="PF02492">
    <property type="entry name" value="cobW"/>
    <property type="match status" value="1"/>
</dbReference>
<dbReference type="InterPro" id="IPR027417">
    <property type="entry name" value="P-loop_NTPase"/>
</dbReference>
<name>A0A5N0VHL5_9PSEU</name>
<dbReference type="InterPro" id="IPR011629">
    <property type="entry name" value="CobW-like_C"/>
</dbReference>
<dbReference type="InterPro" id="IPR003495">
    <property type="entry name" value="CobW/HypB/UreG_nucleotide-bd"/>
</dbReference>
<dbReference type="Gene3D" id="3.30.1220.10">
    <property type="entry name" value="CobW-like, C-terminal domain"/>
    <property type="match status" value="1"/>
</dbReference>
<dbReference type="InterPro" id="IPR051316">
    <property type="entry name" value="Zinc-reg_GTPase_activator"/>
</dbReference>
<keyword evidence="2" id="KW-0378">Hydrolase</keyword>
<protein>
    <submittedName>
        <fullName evidence="7">GTP-binding protein</fullName>
    </submittedName>
</protein>
<evidence type="ECO:0000259" key="6">
    <source>
        <dbReference type="SMART" id="SM00833"/>
    </source>
</evidence>
<evidence type="ECO:0000256" key="4">
    <source>
        <dbReference type="ARBA" id="ARBA00034320"/>
    </source>
</evidence>
<dbReference type="RefSeq" id="WP_144757936.1">
    <property type="nucleotide sequence ID" value="NZ_VMNW02000005.1"/>
</dbReference>
<keyword evidence="8" id="KW-1185">Reference proteome</keyword>
<dbReference type="SMART" id="SM00833">
    <property type="entry name" value="CobW_C"/>
    <property type="match status" value="1"/>
</dbReference>
<dbReference type="Pfam" id="PF07683">
    <property type="entry name" value="CobW_C"/>
    <property type="match status" value="1"/>
</dbReference>
<reference evidence="7" key="1">
    <citation type="submission" date="2019-09" db="EMBL/GenBank/DDBJ databases">
        <authorList>
            <person name="Teo W.F.A."/>
            <person name="Duangmal K."/>
        </authorList>
    </citation>
    <scope>NUCLEOTIDE SEQUENCE [LARGE SCALE GENOMIC DNA]</scope>
    <source>
        <strain evidence="7">K81G1</strain>
    </source>
</reference>
<dbReference type="PANTHER" id="PTHR13748:SF62">
    <property type="entry name" value="COBW DOMAIN-CONTAINING PROTEIN"/>
    <property type="match status" value="1"/>
</dbReference>
<dbReference type="GO" id="GO:0000166">
    <property type="term" value="F:nucleotide binding"/>
    <property type="evidence" value="ECO:0007669"/>
    <property type="project" value="UniProtKB-KW"/>
</dbReference>
<feature type="domain" description="CobW C-terminal" evidence="6">
    <location>
        <begin position="220"/>
        <end position="309"/>
    </location>
</feature>
<evidence type="ECO:0000313" key="8">
    <source>
        <dbReference type="Proteomes" id="UP000319769"/>
    </source>
</evidence>
<organism evidence="7 8">
    <name type="scientific">Amycolatopsis acidicola</name>
    <dbReference type="NCBI Taxonomy" id="2596893"/>
    <lineage>
        <taxon>Bacteria</taxon>
        <taxon>Bacillati</taxon>
        <taxon>Actinomycetota</taxon>
        <taxon>Actinomycetes</taxon>
        <taxon>Pseudonocardiales</taxon>
        <taxon>Pseudonocardiaceae</taxon>
        <taxon>Amycolatopsis</taxon>
    </lineage>
</organism>
<dbReference type="SUPFAM" id="SSF90002">
    <property type="entry name" value="Hypothetical protein YjiA, C-terminal domain"/>
    <property type="match status" value="1"/>
</dbReference>
<sequence length="329" mass="35992">MPNHLPVVLLTGFLGTGKTTLLNHLLRGNRGVRIGVVVNDFGAVNIDAMTVAGQVDSMVRLGNGCLCCAVDAAGLDKMLERLVEADLDLVVIEASGLAEPRDLVRLLLSTSHEGIEYGGLIEVVDAVEFEATRARHPELDQHVAFADLVVLNKVDRLAEDEVERVTKLVTEVAGGRPVLPTTRGRVDLEMLLEPRAVAPSPQMSFDELLHDEHDHVHAGYQSVEFTGGALNPRKFMRFLDERPAGLYRAKGNVYFGLPGYSDRFELHTVGRYLRFTRSEWGPDEGGTTLVFIGTGLDPAELRALLNACTEPDPSAVDENAILRVLRHTD</sequence>
<dbReference type="CDD" id="cd03112">
    <property type="entry name" value="CobW-like"/>
    <property type="match status" value="1"/>
</dbReference>
<evidence type="ECO:0000313" key="7">
    <source>
        <dbReference type="EMBL" id="KAA9165635.1"/>
    </source>
</evidence>
<keyword evidence="3" id="KW-0143">Chaperone</keyword>
<dbReference type="GO" id="GO:0005737">
    <property type="term" value="C:cytoplasm"/>
    <property type="evidence" value="ECO:0007669"/>
    <property type="project" value="TreeGrafter"/>
</dbReference>
<dbReference type="AlphaFoldDB" id="A0A5N0VHL5"/>
<dbReference type="Gene3D" id="3.40.50.300">
    <property type="entry name" value="P-loop containing nucleotide triphosphate hydrolases"/>
    <property type="match status" value="1"/>
</dbReference>